<dbReference type="InterPro" id="IPR018673">
    <property type="entry name" value="DUF2141"/>
</dbReference>
<accession>A0A0B4DQJ5</accession>
<protein>
    <recommendedName>
        <fullName evidence="4">DUF2141 domain-containing protein</fullName>
    </recommendedName>
</protein>
<dbReference type="RefSeq" id="WP_039247138.1">
    <property type="nucleotide sequence ID" value="NZ_JWSY01000021.1"/>
</dbReference>
<dbReference type="AlphaFoldDB" id="A0A0B4DQJ5"/>
<evidence type="ECO:0000256" key="1">
    <source>
        <dbReference type="SAM" id="SignalP"/>
    </source>
</evidence>
<evidence type="ECO:0000313" key="3">
    <source>
        <dbReference type="Proteomes" id="UP000031166"/>
    </source>
</evidence>
<comment type="caution">
    <text evidence="2">The sequence shown here is derived from an EMBL/GenBank/DDBJ whole genome shotgun (WGS) entry which is preliminary data.</text>
</comment>
<dbReference type="Pfam" id="PF09912">
    <property type="entry name" value="DUF2141"/>
    <property type="match status" value="1"/>
</dbReference>
<name>A0A0B4DQJ5_9CAUL</name>
<evidence type="ECO:0000313" key="2">
    <source>
        <dbReference type="EMBL" id="KIC56538.1"/>
    </source>
</evidence>
<proteinExistence type="predicted"/>
<keyword evidence="1" id="KW-0732">Signal</keyword>
<sequence length="145" mass="14689">MKTVAAIAPVLALAAALTVAAPAAPAFAADLTVAFPSAAPQGQIMVAVFNSEANYGGEGQPAQVAMLDISAGQTSITFDGLPDGDYAVRAFHDLNGDGKMNTNPFGMPVEPFAFSNNAVGNMGPASWERAKFAAAGATTQSIDLK</sequence>
<dbReference type="EMBL" id="JWSY01000021">
    <property type="protein sequence ID" value="KIC56538.1"/>
    <property type="molecule type" value="Genomic_DNA"/>
</dbReference>
<feature type="chain" id="PRO_5002101157" description="DUF2141 domain-containing protein" evidence="1">
    <location>
        <begin position="29"/>
        <end position="145"/>
    </location>
</feature>
<reference evidence="2 3" key="1">
    <citation type="submission" date="2014-12" db="EMBL/GenBank/DDBJ databases">
        <title>Genome sequencing of Brevundimonas nasdae TPW30.</title>
        <authorList>
            <person name="Tan P.W."/>
            <person name="Chan K.-G."/>
        </authorList>
    </citation>
    <scope>NUCLEOTIDE SEQUENCE [LARGE SCALE GENOMIC DNA]</scope>
    <source>
        <strain evidence="2 3">TPW30</strain>
    </source>
</reference>
<dbReference type="Proteomes" id="UP000031166">
    <property type="component" value="Unassembled WGS sequence"/>
</dbReference>
<evidence type="ECO:0008006" key="4">
    <source>
        <dbReference type="Google" id="ProtNLM"/>
    </source>
</evidence>
<dbReference type="STRING" id="172043.RM53_12155"/>
<gene>
    <name evidence="2" type="ORF">RM53_12155</name>
</gene>
<organism evidence="2 3">
    <name type="scientific">Brevundimonas nasdae</name>
    <dbReference type="NCBI Taxonomy" id="172043"/>
    <lineage>
        <taxon>Bacteria</taxon>
        <taxon>Pseudomonadati</taxon>
        <taxon>Pseudomonadota</taxon>
        <taxon>Alphaproteobacteria</taxon>
        <taxon>Caulobacterales</taxon>
        <taxon>Caulobacteraceae</taxon>
        <taxon>Brevundimonas</taxon>
    </lineage>
</organism>
<feature type="signal peptide" evidence="1">
    <location>
        <begin position="1"/>
        <end position="28"/>
    </location>
</feature>